<dbReference type="AlphaFoldDB" id="A0A0K8QLT3"/>
<dbReference type="Gene3D" id="3.40.50.150">
    <property type="entry name" value="Vaccinia Virus protein VP39"/>
    <property type="match status" value="1"/>
</dbReference>
<dbReference type="InterPro" id="IPR029063">
    <property type="entry name" value="SAM-dependent_MTases_sf"/>
</dbReference>
<evidence type="ECO:0000256" key="1">
    <source>
        <dbReference type="SAM" id="Phobius"/>
    </source>
</evidence>
<dbReference type="SUPFAM" id="SSF53335">
    <property type="entry name" value="S-adenosyl-L-methionine-dependent methyltransferases"/>
    <property type="match status" value="1"/>
</dbReference>
<dbReference type="STRING" id="1475481.GCA_000953855_00944"/>
<evidence type="ECO:0000313" key="3">
    <source>
        <dbReference type="Proteomes" id="UP000253740"/>
    </source>
</evidence>
<gene>
    <name evidence="2" type="ORF">MBSD_n0931</name>
</gene>
<evidence type="ECO:0000313" key="2">
    <source>
        <dbReference type="EMBL" id="GAP65641.1"/>
    </source>
</evidence>
<organism evidence="2">
    <name type="scientific">Mizugakiibacter sediminis</name>
    <dbReference type="NCBI Taxonomy" id="1475481"/>
    <lineage>
        <taxon>Bacteria</taxon>
        <taxon>Pseudomonadati</taxon>
        <taxon>Pseudomonadota</taxon>
        <taxon>Gammaproteobacteria</taxon>
        <taxon>Lysobacterales</taxon>
        <taxon>Rhodanobacteraceae</taxon>
        <taxon>Mizugakiibacter</taxon>
    </lineage>
</organism>
<proteinExistence type="predicted"/>
<dbReference type="Proteomes" id="UP000253740">
    <property type="component" value="Unassembled WGS sequence"/>
</dbReference>
<keyword evidence="3" id="KW-1185">Reference proteome</keyword>
<keyword evidence="1" id="KW-1133">Transmembrane helix</keyword>
<keyword evidence="2" id="KW-0489">Methyltransferase</keyword>
<feature type="transmembrane region" description="Helical" evidence="1">
    <location>
        <begin position="160"/>
        <end position="180"/>
    </location>
</feature>
<dbReference type="GO" id="GO:0032259">
    <property type="term" value="P:methylation"/>
    <property type="evidence" value="ECO:0007669"/>
    <property type="project" value="UniProtKB-KW"/>
</dbReference>
<keyword evidence="2" id="KW-0808">Transferase</keyword>
<sequence>MQVEDRSFWFRHRNDCIVASMRRFPPPAGVFLDIGGGNGYVTARLLAEGHQAVLLEPGPVGARNARLARGIPTVICATFEHAGILPASLAASGMFDVIEHIERDAAFLDRVADALQPGGRVYATVPSYAWLWSRADISAGHFRRHTRATLDKLFSARFDILYATYFFTALVFPIWLLRSLPYRLGLGRRDGLMSSEDEHGSGGSWAASLLEKILRPEVRAIAAGRTLPFGASCLVVAQKKSV</sequence>
<name>A0A0K8QLT3_9GAMM</name>
<keyword evidence="1" id="KW-0812">Transmembrane</keyword>
<dbReference type="EMBL" id="DF970163">
    <property type="protein sequence ID" value="GAP65641.1"/>
    <property type="molecule type" value="Genomic_DNA"/>
</dbReference>
<protein>
    <submittedName>
        <fullName evidence="2">Methyltransferase type 12</fullName>
    </submittedName>
</protein>
<dbReference type="GO" id="GO:0008168">
    <property type="term" value="F:methyltransferase activity"/>
    <property type="evidence" value="ECO:0007669"/>
    <property type="project" value="UniProtKB-KW"/>
</dbReference>
<reference evidence="2" key="1">
    <citation type="submission" date="2015-08" db="EMBL/GenBank/DDBJ databases">
        <title>Complete DNA Sequence of Pseudomonas syringae pv. actinidiae, the Causal Agent of Kiwifruit Canker Disease.</title>
        <authorList>
            <person name="Rikkerink E.H.A."/>
            <person name="Fineran P.C."/>
        </authorList>
    </citation>
    <scope>NUCLEOTIDE SEQUENCE</scope>
    <source>
        <strain evidence="2">SkMP5</strain>
    </source>
</reference>
<dbReference type="Pfam" id="PF13489">
    <property type="entry name" value="Methyltransf_23"/>
    <property type="match status" value="1"/>
</dbReference>
<keyword evidence="1" id="KW-0472">Membrane</keyword>
<accession>A0A0K8QLT3</accession>
<dbReference type="CDD" id="cd02440">
    <property type="entry name" value="AdoMet_MTases"/>
    <property type="match status" value="1"/>
</dbReference>